<dbReference type="InterPro" id="IPR051450">
    <property type="entry name" value="Gfo/Idh/MocA_Oxidoreductases"/>
</dbReference>
<feature type="domain" description="Gfo/Idh/MocA-like oxidoreductase N-terminal" evidence="1">
    <location>
        <begin position="31"/>
        <end position="150"/>
    </location>
</feature>
<organism evidence="3 4">
    <name type="scientific">Dolichospermum planctonicum CS-1226</name>
    <dbReference type="NCBI Taxonomy" id="3021751"/>
    <lineage>
        <taxon>Bacteria</taxon>
        <taxon>Bacillati</taxon>
        <taxon>Cyanobacteriota</taxon>
        <taxon>Cyanophyceae</taxon>
        <taxon>Nostocales</taxon>
        <taxon>Aphanizomenonaceae</taxon>
        <taxon>Dolichospermum</taxon>
        <taxon>Dolichospermum planctonicum</taxon>
    </lineage>
</organism>
<feature type="domain" description="GFO/IDH/MocA-like oxidoreductase" evidence="2">
    <location>
        <begin position="158"/>
        <end position="264"/>
    </location>
</feature>
<dbReference type="Pfam" id="PF22725">
    <property type="entry name" value="GFO_IDH_MocA_C3"/>
    <property type="match status" value="1"/>
</dbReference>
<name>A0ABT5AMT4_9CYAN</name>
<dbReference type="Gene3D" id="3.30.360.10">
    <property type="entry name" value="Dihydrodipicolinate Reductase, domain 2"/>
    <property type="match status" value="1"/>
</dbReference>
<dbReference type="Pfam" id="PF01408">
    <property type="entry name" value="GFO_IDH_MocA"/>
    <property type="match status" value="1"/>
</dbReference>
<keyword evidence="4" id="KW-1185">Reference proteome</keyword>
<dbReference type="Gene3D" id="3.40.50.720">
    <property type="entry name" value="NAD(P)-binding Rossmann-like Domain"/>
    <property type="match status" value="1"/>
</dbReference>
<dbReference type="PANTHER" id="PTHR43377">
    <property type="entry name" value="BILIVERDIN REDUCTASE A"/>
    <property type="match status" value="1"/>
</dbReference>
<dbReference type="Proteomes" id="UP001211249">
    <property type="component" value="Unassembled WGS sequence"/>
</dbReference>
<accession>A0ABT5AMT4</accession>
<sequence>MTNTHTYSRLALDPTIYNTSINQQSQAINTIKIGVIGYGYWGPNLVRSFADLPGAEVIAVSDFQVDRLAKVQSRYPTIKLTTNSQDLFTDPKIDAIAIATPVSTHYDLALAALQAGKHVLVEKPMTVCSQQAIRLIDEAEKRNLVLMVDHTFVYTGAVRKMQELVATKVIGDIYYYDSVRVNLGLFQHDVNVIWDLAVHDLSIMDYVLQSKPDAVSATGMSHISSEPENIAYLTLFFENNLIAHIHVNWLAPVKVRRTLLGGSQKMICYDDLEPSEKIKVYDKGITVNDSSENVYQMLVSYRTGDMWSPKLDMTEALQTEALHFIDCIRQGNPPITDGAAGLRVVKILEAATQSIKQQGRLVKLNLAQVVG</sequence>
<dbReference type="RefSeq" id="WP_271797349.1">
    <property type="nucleotide sequence ID" value="NZ_JAQMUC010000096.1"/>
</dbReference>
<gene>
    <name evidence="3" type="ORF">PN451_17970</name>
</gene>
<protein>
    <submittedName>
        <fullName evidence="3">Gfo/Idh/MocA family oxidoreductase</fullName>
    </submittedName>
</protein>
<dbReference type="InterPro" id="IPR036291">
    <property type="entry name" value="NAD(P)-bd_dom_sf"/>
</dbReference>
<reference evidence="3 4" key="1">
    <citation type="submission" date="2023-01" db="EMBL/GenBank/DDBJ databases">
        <title>Genomes from the Australian National Cyanobacteria Reference Collection.</title>
        <authorList>
            <person name="Willis A."/>
            <person name="Lee E.M.F."/>
        </authorList>
    </citation>
    <scope>NUCLEOTIDE SEQUENCE [LARGE SCALE GENOMIC DNA]</scope>
    <source>
        <strain evidence="3 4">CS-1226</strain>
    </source>
</reference>
<dbReference type="EMBL" id="JAQMUC010000096">
    <property type="protein sequence ID" value="MDB9537695.1"/>
    <property type="molecule type" value="Genomic_DNA"/>
</dbReference>
<dbReference type="SUPFAM" id="SSF51735">
    <property type="entry name" value="NAD(P)-binding Rossmann-fold domains"/>
    <property type="match status" value="1"/>
</dbReference>
<dbReference type="SUPFAM" id="SSF55347">
    <property type="entry name" value="Glyceraldehyde-3-phosphate dehydrogenase-like, C-terminal domain"/>
    <property type="match status" value="1"/>
</dbReference>
<evidence type="ECO:0000259" key="2">
    <source>
        <dbReference type="Pfam" id="PF22725"/>
    </source>
</evidence>
<evidence type="ECO:0000259" key="1">
    <source>
        <dbReference type="Pfam" id="PF01408"/>
    </source>
</evidence>
<evidence type="ECO:0000313" key="4">
    <source>
        <dbReference type="Proteomes" id="UP001211249"/>
    </source>
</evidence>
<comment type="caution">
    <text evidence="3">The sequence shown here is derived from an EMBL/GenBank/DDBJ whole genome shotgun (WGS) entry which is preliminary data.</text>
</comment>
<dbReference type="InterPro" id="IPR000683">
    <property type="entry name" value="Gfo/Idh/MocA-like_OxRdtase_N"/>
</dbReference>
<dbReference type="InterPro" id="IPR055170">
    <property type="entry name" value="GFO_IDH_MocA-like_dom"/>
</dbReference>
<dbReference type="PANTHER" id="PTHR43377:SF6">
    <property type="entry name" value="GFO_IDH_MOCA-LIKE OXIDOREDUCTASE N-TERMINAL DOMAIN-CONTAINING PROTEIN"/>
    <property type="match status" value="1"/>
</dbReference>
<proteinExistence type="predicted"/>
<evidence type="ECO:0000313" key="3">
    <source>
        <dbReference type="EMBL" id="MDB9537695.1"/>
    </source>
</evidence>